<reference evidence="1" key="1">
    <citation type="submission" date="2018-07" db="EMBL/GenBank/DDBJ databases">
        <authorList>
            <consortium name="Genoscope - CEA"/>
            <person name="William W."/>
        </authorList>
    </citation>
    <scope>NUCLEOTIDE SEQUENCE</scope>
    <source>
        <strain evidence="1">IK1</strain>
    </source>
</reference>
<dbReference type="InterPro" id="IPR036192">
    <property type="entry name" value="Cell_div_ZapA-like_sf"/>
</dbReference>
<proteinExistence type="predicted"/>
<evidence type="ECO:0008006" key="2">
    <source>
        <dbReference type="Google" id="ProtNLM"/>
    </source>
</evidence>
<dbReference type="SUPFAM" id="SSF102829">
    <property type="entry name" value="Cell division protein ZapA-like"/>
    <property type="match status" value="1"/>
</dbReference>
<sequence length="95" mass="11170">MGSTELFTINILINGVRMPLNIPREDEELYRDAEKLLNNYLNKFQERYNQKSMEEILTLVAYQLAVIIIKQNKNQDVAPLATKIQELNKELQEFL</sequence>
<name>A0A653AJ10_9BACT</name>
<dbReference type="EMBL" id="UPXZ01000039">
    <property type="protein sequence ID" value="VBB48039.1"/>
    <property type="molecule type" value="Genomic_DNA"/>
</dbReference>
<dbReference type="AlphaFoldDB" id="A0A653AJ10"/>
<organism evidence="1">
    <name type="scientific">uncultured Paludibacter sp</name>
    <dbReference type="NCBI Taxonomy" id="497635"/>
    <lineage>
        <taxon>Bacteria</taxon>
        <taxon>Pseudomonadati</taxon>
        <taxon>Bacteroidota</taxon>
        <taxon>Bacteroidia</taxon>
        <taxon>Bacteroidales</taxon>
        <taxon>Paludibacteraceae</taxon>
        <taxon>Paludibacter</taxon>
        <taxon>environmental samples</taxon>
    </lineage>
</organism>
<dbReference type="Pfam" id="PF05164">
    <property type="entry name" value="ZapA"/>
    <property type="match status" value="1"/>
</dbReference>
<accession>A0A653AJ10</accession>
<protein>
    <recommendedName>
        <fullName evidence="2">Cell division protein ZapA</fullName>
    </recommendedName>
</protein>
<evidence type="ECO:0000313" key="1">
    <source>
        <dbReference type="EMBL" id="VBB48039.1"/>
    </source>
</evidence>
<dbReference type="InterPro" id="IPR007838">
    <property type="entry name" value="Cell_div_ZapA-like"/>
</dbReference>
<gene>
    <name evidence="1" type="ORF">TRIP_D440057</name>
</gene>